<dbReference type="GO" id="GO:0032039">
    <property type="term" value="C:integrator complex"/>
    <property type="evidence" value="ECO:0007669"/>
    <property type="project" value="TreeGrafter"/>
</dbReference>
<dbReference type="Proteomes" id="UP000789759">
    <property type="component" value="Unassembled WGS sequence"/>
</dbReference>
<evidence type="ECO:0000313" key="4">
    <source>
        <dbReference type="EMBL" id="CAG8688275.1"/>
    </source>
</evidence>
<evidence type="ECO:0000256" key="2">
    <source>
        <dbReference type="ARBA" id="ARBA00023242"/>
    </source>
</evidence>
<evidence type="ECO:0000256" key="1">
    <source>
        <dbReference type="ARBA" id="ARBA00004123"/>
    </source>
</evidence>
<feature type="domain" description="Integrator complex subunit 4/Protein SIEL C-terminal Ig-like" evidence="3">
    <location>
        <begin position="776"/>
        <end position="903"/>
    </location>
</feature>
<dbReference type="PANTHER" id="PTHR20938:SF0">
    <property type="entry name" value="INTEGRATOR COMPLEX SUBUNIT 4"/>
    <property type="match status" value="1"/>
</dbReference>
<proteinExistence type="predicted"/>
<evidence type="ECO:0000313" key="5">
    <source>
        <dbReference type="Proteomes" id="UP000789759"/>
    </source>
</evidence>
<name>A0A9N9ESW3_9GLOM</name>
<gene>
    <name evidence="4" type="ORF">CPELLU_LOCUS11148</name>
</gene>
<feature type="non-terminal residue" evidence="4">
    <location>
        <position position="1"/>
    </location>
</feature>
<sequence>MDPTSTAQSLVYGFDELNSIDLINDELSVKLDELSSLEALHRFALLFPTLNGDTKAQLLSNLQRLLYKEEDKDVKNLVIILLEKLIHDQSIDRVKILDVLINQIENIKSHLPSINTLQLLCVQASNDLTDLHYSIRSVCIGLLSTLLPIIINMEVKDGLSNLNTLDFMNEIQIRNMILRFGEDPDPRVRTATIRAFLHLHQRGCKLDLSLYNLCVTCLTDDSEEVRFEAVLSTIYSQEMRNCALDDGNFQNIRLLDDAFTKICDMVNDRSVKVRSKACTIMGSYHQVDGSILLETLSQEIITHGKFWKPSTSHSKTKKSRFIPTPEGDLDVESAELRILKSSACGAFIHGLEDAYQDVRNAAIDSICQLCMHNEKFSKRSVEFLVDMFQDEIDFVRLNSINSLCKIGAQYPIELDSELLQITLSVLNDADPRVRESTHGMLGVAKLKSSDLIPIFIKSLLASMTRYPEDQLSIYQCFRRVGSTHGDYIERFVPKFFKIESSYISKEINQNAPEHVGHLILAFNASISNPKILSMLPSYTSRHYEYLRIKFPQCFPDVKLPGETPKQSIQSTNNDEHIQSFMENTIKAVLELKRLFKVRDFKAVMRGIKCCKSNLKYISHVPLFSGNAKFFLKYLSCIKALIKIKQTYIGVNSINSETDTAINLLTLSYIMEYGFLGLERVFGYVVNVVLRFSTHSQVTSMSQQMLLNSFNKRVTDVQRQFEGHEPLIDEMSRVQKKLTQVTMEPTIINMISLFDYILDFNILEIGLNNAVKCSEATIIRPVSNPAPAPPKDFQSQFPLTINVEAEVNNVDDASTLAVQIILPDQSIQHFRPSSADLVVTRPNNFQLKTRIDISLSAWTGPSYIQLKIVRDFQPDIPDLDKQIMRTESTLDLSDAIKFYIWPKDSSNW</sequence>
<protein>
    <submittedName>
        <fullName evidence="4">10411_t:CDS:1</fullName>
    </submittedName>
</protein>
<dbReference type="Pfam" id="PF25458">
    <property type="entry name" value="INTS4_C"/>
    <property type="match status" value="1"/>
</dbReference>
<organism evidence="4 5">
    <name type="scientific">Cetraspora pellucida</name>
    <dbReference type="NCBI Taxonomy" id="1433469"/>
    <lineage>
        <taxon>Eukaryota</taxon>
        <taxon>Fungi</taxon>
        <taxon>Fungi incertae sedis</taxon>
        <taxon>Mucoromycota</taxon>
        <taxon>Glomeromycotina</taxon>
        <taxon>Glomeromycetes</taxon>
        <taxon>Diversisporales</taxon>
        <taxon>Gigasporaceae</taxon>
        <taxon>Cetraspora</taxon>
    </lineage>
</organism>
<comment type="caution">
    <text evidence="4">The sequence shown here is derived from an EMBL/GenBank/DDBJ whole genome shotgun (WGS) entry which is preliminary data.</text>
</comment>
<dbReference type="SUPFAM" id="SSF48371">
    <property type="entry name" value="ARM repeat"/>
    <property type="match status" value="1"/>
</dbReference>
<dbReference type="AlphaFoldDB" id="A0A9N9ESW3"/>
<dbReference type="InterPro" id="IPR057412">
    <property type="entry name" value="INTS4_C"/>
</dbReference>
<dbReference type="InterPro" id="IPR011989">
    <property type="entry name" value="ARM-like"/>
</dbReference>
<dbReference type="PANTHER" id="PTHR20938">
    <property type="entry name" value="INTEGRATOR COMPLEX SUBUNIT 4"/>
    <property type="match status" value="1"/>
</dbReference>
<accession>A0A9N9ESW3</accession>
<keyword evidence="5" id="KW-1185">Reference proteome</keyword>
<comment type="subcellular location">
    <subcellularLocation>
        <location evidence="1">Nucleus</location>
    </subcellularLocation>
</comment>
<evidence type="ECO:0000259" key="3">
    <source>
        <dbReference type="Pfam" id="PF25458"/>
    </source>
</evidence>
<dbReference type="EMBL" id="CAJVQA010009657">
    <property type="protein sequence ID" value="CAG8688275.1"/>
    <property type="molecule type" value="Genomic_DNA"/>
</dbReference>
<dbReference type="InterPro" id="IPR016024">
    <property type="entry name" value="ARM-type_fold"/>
</dbReference>
<dbReference type="GO" id="GO:0016180">
    <property type="term" value="P:snRNA processing"/>
    <property type="evidence" value="ECO:0007669"/>
    <property type="project" value="TreeGrafter"/>
</dbReference>
<dbReference type="OrthoDB" id="18190at2759"/>
<reference evidence="4" key="1">
    <citation type="submission" date="2021-06" db="EMBL/GenBank/DDBJ databases">
        <authorList>
            <person name="Kallberg Y."/>
            <person name="Tangrot J."/>
            <person name="Rosling A."/>
        </authorList>
    </citation>
    <scope>NUCLEOTIDE SEQUENCE</scope>
    <source>
        <strain evidence="4">FL966</strain>
    </source>
</reference>
<keyword evidence="2" id="KW-0539">Nucleus</keyword>
<dbReference type="Gene3D" id="1.25.10.10">
    <property type="entry name" value="Leucine-rich Repeat Variant"/>
    <property type="match status" value="2"/>
</dbReference>